<evidence type="ECO:0008006" key="5">
    <source>
        <dbReference type="Google" id="ProtNLM"/>
    </source>
</evidence>
<accession>A0ABM9ADT6</accession>
<feature type="domain" description="XdhC Rossmann" evidence="2">
    <location>
        <begin position="106"/>
        <end position="247"/>
    </location>
</feature>
<dbReference type="InterPro" id="IPR003777">
    <property type="entry name" value="XdhC_CoxI"/>
</dbReference>
<dbReference type="Pfam" id="PF13478">
    <property type="entry name" value="XdhC_C"/>
    <property type="match status" value="1"/>
</dbReference>
<dbReference type="Pfam" id="PF02625">
    <property type="entry name" value="XdhC_CoxI"/>
    <property type="match status" value="1"/>
</dbReference>
<dbReference type="InterPro" id="IPR036291">
    <property type="entry name" value="NAD(P)-bd_dom_sf"/>
</dbReference>
<comment type="caution">
    <text evidence="3">The sequence shown here is derived from an EMBL/GenBank/DDBJ whole genome shotgun (WGS) entry which is preliminary data.</text>
</comment>
<dbReference type="EMBL" id="CAKLPX010000001">
    <property type="protein sequence ID" value="CAH0991375.1"/>
    <property type="molecule type" value="Genomic_DNA"/>
</dbReference>
<protein>
    <recommendedName>
        <fullName evidence="5">Xanthine dehydrogenase accessory protein XdhC</fullName>
    </recommendedName>
</protein>
<dbReference type="PANTHER" id="PTHR30388:SF6">
    <property type="entry name" value="XANTHINE DEHYDROGENASE SUBUNIT A-RELATED"/>
    <property type="match status" value="1"/>
</dbReference>
<evidence type="ECO:0000259" key="1">
    <source>
        <dbReference type="Pfam" id="PF02625"/>
    </source>
</evidence>
<organism evidence="3 4">
    <name type="scientific">Sinobacterium norvegicum</name>
    <dbReference type="NCBI Taxonomy" id="1641715"/>
    <lineage>
        <taxon>Bacteria</taxon>
        <taxon>Pseudomonadati</taxon>
        <taxon>Pseudomonadota</taxon>
        <taxon>Gammaproteobacteria</taxon>
        <taxon>Cellvibrionales</taxon>
        <taxon>Spongiibacteraceae</taxon>
        <taxon>Sinobacterium</taxon>
    </lineage>
</organism>
<dbReference type="InterPro" id="IPR052698">
    <property type="entry name" value="MoCofactor_Util/Proc"/>
</dbReference>
<keyword evidence="4" id="KW-1185">Reference proteome</keyword>
<reference evidence="3" key="1">
    <citation type="submission" date="2021-12" db="EMBL/GenBank/DDBJ databases">
        <authorList>
            <person name="Rodrigo-Torres L."/>
            <person name="Arahal R. D."/>
            <person name="Lucena T."/>
        </authorList>
    </citation>
    <scope>NUCLEOTIDE SEQUENCE</scope>
    <source>
        <strain evidence="3">CECT 8267</strain>
    </source>
</reference>
<evidence type="ECO:0000313" key="3">
    <source>
        <dbReference type="EMBL" id="CAH0991375.1"/>
    </source>
</evidence>
<proteinExistence type="predicted"/>
<dbReference type="InterPro" id="IPR014308">
    <property type="entry name" value="Xanthine_DH_XdhC"/>
</dbReference>
<dbReference type="Proteomes" id="UP000838100">
    <property type="component" value="Unassembled WGS sequence"/>
</dbReference>
<feature type="domain" description="XdhC- CoxI" evidence="1">
    <location>
        <begin position="11"/>
        <end position="69"/>
    </location>
</feature>
<dbReference type="SUPFAM" id="SSF51735">
    <property type="entry name" value="NAD(P)-binding Rossmann-fold domains"/>
    <property type="match status" value="1"/>
</dbReference>
<sequence length="321" mass="34793">MNWSQACSELQQRGEAYVLVTVIGVRGSTPRNSGTKMVVTAEQLFGTIGGGHLEYKALAKAQALIAGNDSDQHIEHFALGPSLGQCCGGSATLMFECFARSGIDIAVFGAGHIGKVLVPILAGLNARVHWIDNRENEFPAAIPAAVNAIVSDHPVDEIDDLPAGCYYLILTHNHQLDFDLTAAVIKRGDASYLGVIGSNTKALRFQKRLQQRHFSAEQIASMTCPMGNLDVPGKLPMEVAVSVSAEIISHYHQQLPAQSTQQGMSWRNIKTLLQVEQGHSIRLVDSVPAEQGIKDQYIAENFTHSVTSYDTNSEPTSDKQE</sequence>
<dbReference type="NCBIfam" id="TIGR02964">
    <property type="entry name" value="xanthine_xdhC"/>
    <property type="match status" value="1"/>
</dbReference>
<dbReference type="PANTHER" id="PTHR30388">
    <property type="entry name" value="ALDEHYDE OXIDOREDUCTASE MOLYBDENUM COFACTOR ASSEMBLY PROTEIN"/>
    <property type="match status" value="1"/>
</dbReference>
<dbReference type="InterPro" id="IPR027051">
    <property type="entry name" value="XdhC_Rossmann_dom"/>
</dbReference>
<evidence type="ECO:0000259" key="2">
    <source>
        <dbReference type="Pfam" id="PF13478"/>
    </source>
</evidence>
<gene>
    <name evidence="3" type="ORF">SIN8267_01478</name>
</gene>
<name>A0ABM9ADT6_9GAMM</name>
<evidence type="ECO:0000313" key="4">
    <source>
        <dbReference type="Proteomes" id="UP000838100"/>
    </source>
</evidence>
<dbReference type="Gene3D" id="3.40.50.720">
    <property type="entry name" value="NAD(P)-binding Rossmann-like Domain"/>
    <property type="match status" value="1"/>
</dbReference>